<sequence length="467" mass="54162">MFASREHHKIITMYSNSGQSKMEMESLLFVDLHIFLEAVLILEEIHRQQRIYFCSLIIPYHQISNSGRGDRLEAFFDNLLVFTGNYNSECTQSSICGTSGYCWGDGSNKKIMLSGDYIMQESYFDNHDIICVSLKQTSTQSNPQIIQCYINDKYYGTQKWIKNKQVKTKLSSKSSNSVFSEAICNTLEFKRDKYFVIQGFITNQDNNCLDQNKDPFDGCFSGRYDCVQGFSNCIRGICIECQKGWLFDIQLQICEPICGDQMIINIEQCDDGNYLEYDGCFNCKFSCPLFCKQCEFGKCLECQSNYNLIDLKCEKINGNLDQKSQDNFLSQIYNFFRLCFQTHDIFGYQCGIKLIANCLHSLNDRCFECESFYQLSWNKKECIPKCNNGIVILYEFCDDQNNIQFDGCYKCQSSCQLECQQFIEQQCYICIDGWQMIDNRCYQICGDGQLAISSQEQCNDGNYNPYD</sequence>
<keyword evidence="2" id="KW-0677">Repeat</keyword>
<dbReference type="Pfam" id="PF13948">
    <property type="entry name" value="DUF4215"/>
    <property type="match status" value="3"/>
</dbReference>
<name>A0A8S1VY48_9CILI</name>
<evidence type="ECO:0000256" key="1">
    <source>
        <dbReference type="ARBA" id="ARBA00022729"/>
    </source>
</evidence>
<gene>
    <name evidence="4" type="ORF">PPENT_87.1.T0790067</name>
</gene>
<evidence type="ECO:0000256" key="2">
    <source>
        <dbReference type="ARBA" id="ARBA00022737"/>
    </source>
</evidence>
<keyword evidence="5" id="KW-1185">Reference proteome</keyword>
<keyword evidence="3" id="KW-1015">Disulfide bond</keyword>
<proteinExistence type="predicted"/>
<dbReference type="PANTHER" id="PTHR38934">
    <property type="entry name" value="HYPHALLY REGULATED CELL WALL PROTEIN 1"/>
    <property type="match status" value="1"/>
</dbReference>
<dbReference type="AlphaFoldDB" id="A0A8S1VY48"/>
<dbReference type="OrthoDB" id="291007at2759"/>
<reference evidence="4" key="1">
    <citation type="submission" date="2021-01" db="EMBL/GenBank/DDBJ databases">
        <authorList>
            <consortium name="Genoscope - CEA"/>
            <person name="William W."/>
        </authorList>
    </citation>
    <scope>NUCLEOTIDE SEQUENCE</scope>
</reference>
<dbReference type="EMBL" id="CAJJDO010000079">
    <property type="protein sequence ID" value="CAD8182674.1"/>
    <property type="molecule type" value="Genomic_DNA"/>
</dbReference>
<evidence type="ECO:0000313" key="4">
    <source>
        <dbReference type="EMBL" id="CAD8182674.1"/>
    </source>
</evidence>
<evidence type="ECO:0000313" key="5">
    <source>
        <dbReference type="Proteomes" id="UP000689195"/>
    </source>
</evidence>
<dbReference type="PANTHER" id="PTHR38934:SF6">
    <property type="entry name" value="CHROMOSOME UNDETERMINED SCAFFOLD_176, WHOLE GENOME SHOTGUN SEQUENCE"/>
    <property type="match status" value="1"/>
</dbReference>
<keyword evidence="1" id="KW-0732">Signal</keyword>
<accession>A0A8S1VY48</accession>
<dbReference type="Proteomes" id="UP000689195">
    <property type="component" value="Unassembled WGS sequence"/>
</dbReference>
<evidence type="ECO:0000256" key="3">
    <source>
        <dbReference type="ARBA" id="ARBA00023157"/>
    </source>
</evidence>
<dbReference type="NCBIfam" id="TIGR02232">
    <property type="entry name" value="myxo_disulf_rpt"/>
    <property type="match status" value="1"/>
</dbReference>
<dbReference type="InterPro" id="IPR011936">
    <property type="entry name" value="Myxo_disulph_rpt"/>
</dbReference>
<organism evidence="4 5">
    <name type="scientific">Paramecium pentaurelia</name>
    <dbReference type="NCBI Taxonomy" id="43138"/>
    <lineage>
        <taxon>Eukaryota</taxon>
        <taxon>Sar</taxon>
        <taxon>Alveolata</taxon>
        <taxon>Ciliophora</taxon>
        <taxon>Intramacronucleata</taxon>
        <taxon>Oligohymenophorea</taxon>
        <taxon>Peniculida</taxon>
        <taxon>Parameciidae</taxon>
        <taxon>Paramecium</taxon>
    </lineage>
</organism>
<protein>
    <submittedName>
        <fullName evidence="4">Uncharacterized protein</fullName>
    </submittedName>
</protein>
<comment type="caution">
    <text evidence="4">The sequence shown here is derived from an EMBL/GenBank/DDBJ whole genome shotgun (WGS) entry which is preliminary data.</text>
</comment>